<dbReference type="GO" id="GO:0019882">
    <property type="term" value="P:antigen processing and presentation"/>
    <property type="evidence" value="ECO:0007669"/>
    <property type="project" value="InterPro"/>
</dbReference>
<keyword evidence="5" id="KW-0325">Glycoprotein</keyword>
<evidence type="ECO:0000256" key="4">
    <source>
        <dbReference type="ARBA" id="ARBA00023157"/>
    </source>
</evidence>
<dbReference type="SUPFAM" id="SSF48726">
    <property type="entry name" value="Immunoglobulin"/>
    <property type="match status" value="1"/>
</dbReference>
<evidence type="ECO:0000256" key="1">
    <source>
        <dbReference type="ARBA" id="ARBA00004479"/>
    </source>
</evidence>
<dbReference type="InterPro" id="IPR007110">
    <property type="entry name" value="Ig-like_dom"/>
</dbReference>
<dbReference type="SMART" id="SM00921">
    <property type="entry name" value="MHC_II_beta"/>
    <property type="match status" value="1"/>
</dbReference>
<dbReference type="GO" id="GO:0006955">
    <property type="term" value="P:immune response"/>
    <property type="evidence" value="ECO:0007669"/>
    <property type="project" value="InterPro"/>
</dbReference>
<dbReference type="Gene3D" id="3.10.320.10">
    <property type="entry name" value="Class II Histocompatibility Antigen, M Beta Chain, Chain B, domain 1"/>
    <property type="match status" value="1"/>
</dbReference>
<evidence type="ECO:0000256" key="2">
    <source>
        <dbReference type="ARBA" id="ARBA00022692"/>
    </source>
</evidence>
<dbReference type="Gene3D" id="2.60.40.10">
    <property type="entry name" value="Immunoglobulins"/>
    <property type="match status" value="1"/>
</dbReference>
<dbReference type="InterPro" id="IPR013783">
    <property type="entry name" value="Ig-like_fold"/>
</dbReference>
<reference evidence="9" key="1">
    <citation type="submission" date="2025-08" db="UniProtKB">
        <authorList>
            <consortium name="Ensembl"/>
        </authorList>
    </citation>
    <scope>IDENTIFICATION</scope>
</reference>
<dbReference type="SMART" id="SM00407">
    <property type="entry name" value="IGc1"/>
    <property type="match status" value="1"/>
</dbReference>
<sequence length="256" mass="29223">MAPSPLCWLLIFIIVNSADGFRECEVDHCVFNSTELSDIQFIRSSIYNKLEWLRFDSSLGRFVGYTEFGVKEAERWNNDPSYLAAMKAQRETYCLNNVGLYYQKVLTKSVAPTAKLYSRTPPAGHHPSMLVCRVFDFFPKTIKVGWLRDGQEVTSDVTTTDEMEDGDWYYQVLSTLEYTPRAGERISCRVEHASLKEPLIIDWDPSMPESVKNKLVIGASGLMMGLVLLLAGFLYNNRKLKVPLVPYVCPELELCY</sequence>
<feature type="transmembrane region" description="Helical" evidence="6">
    <location>
        <begin position="215"/>
        <end position="235"/>
    </location>
</feature>
<dbReference type="Proteomes" id="UP000261500">
    <property type="component" value="Unplaced"/>
</dbReference>
<dbReference type="Pfam" id="PF07654">
    <property type="entry name" value="C1-set"/>
    <property type="match status" value="1"/>
</dbReference>
<dbReference type="InterPro" id="IPR036179">
    <property type="entry name" value="Ig-like_dom_sf"/>
</dbReference>
<dbReference type="GeneTree" id="ENSGT00950000183127"/>
<keyword evidence="10" id="KW-1185">Reference proteome</keyword>
<dbReference type="InterPro" id="IPR000353">
    <property type="entry name" value="MHC_II_b_N"/>
</dbReference>
<dbReference type="GO" id="GO:0042613">
    <property type="term" value="C:MHC class II protein complex"/>
    <property type="evidence" value="ECO:0007669"/>
    <property type="project" value="InterPro"/>
</dbReference>
<dbReference type="InterPro" id="IPR011162">
    <property type="entry name" value="MHC_I/II-like_Ag-recog"/>
</dbReference>
<keyword evidence="2 6" id="KW-0812">Transmembrane</keyword>
<organism evidence="9 10">
    <name type="scientific">Poecilia latipinna</name>
    <name type="common">sailfin molly</name>
    <dbReference type="NCBI Taxonomy" id="48699"/>
    <lineage>
        <taxon>Eukaryota</taxon>
        <taxon>Metazoa</taxon>
        <taxon>Chordata</taxon>
        <taxon>Craniata</taxon>
        <taxon>Vertebrata</taxon>
        <taxon>Euteleostomi</taxon>
        <taxon>Actinopterygii</taxon>
        <taxon>Neopterygii</taxon>
        <taxon>Teleostei</taxon>
        <taxon>Neoteleostei</taxon>
        <taxon>Acanthomorphata</taxon>
        <taxon>Ovalentaria</taxon>
        <taxon>Atherinomorphae</taxon>
        <taxon>Cyprinodontiformes</taxon>
        <taxon>Poeciliidae</taxon>
        <taxon>Poeciliinae</taxon>
        <taxon>Poecilia</taxon>
    </lineage>
</organism>
<dbReference type="STRING" id="48699.ENSPLAP00000029647"/>
<dbReference type="PANTHER" id="PTHR19944:SF99">
    <property type="entry name" value="HLA CLASS II HISTOCOMPATIBILITY ANTIGEN, DRB1 BETA CHAIN"/>
    <property type="match status" value="1"/>
</dbReference>
<evidence type="ECO:0000313" key="10">
    <source>
        <dbReference type="Proteomes" id="UP000261500"/>
    </source>
</evidence>
<proteinExistence type="predicted"/>
<name>A0A3B3VXP7_9TELE</name>
<evidence type="ECO:0000256" key="5">
    <source>
        <dbReference type="ARBA" id="ARBA00023180"/>
    </source>
</evidence>
<protein>
    <submittedName>
        <fullName evidence="9">H-2 class II histocompatibility antigen, E-S beta chain-like</fullName>
    </submittedName>
</protein>
<dbReference type="InterPro" id="IPR014745">
    <property type="entry name" value="MHC_II_a/b_N"/>
</dbReference>
<dbReference type="PANTHER" id="PTHR19944">
    <property type="entry name" value="MHC CLASS II-RELATED"/>
    <property type="match status" value="1"/>
</dbReference>
<dbReference type="PROSITE" id="PS50835">
    <property type="entry name" value="IG_LIKE"/>
    <property type="match status" value="1"/>
</dbReference>
<feature type="domain" description="Ig-like" evidence="8">
    <location>
        <begin position="112"/>
        <end position="202"/>
    </location>
</feature>
<keyword evidence="6" id="KW-0472">Membrane</keyword>
<evidence type="ECO:0000313" key="9">
    <source>
        <dbReference type="Ensembl" id="ENSPLAP00000029647.1"/>
    </source>
</evidence>
<feature type="signal peptide" evidence="7">
    <location>
        <begin position="1"/>
        <end position="20"/>
    </location>
</feature>
<evidence type="ECO:0000259" key="8">
    <source>
        <dbReference type="PROSITE" id="PS50835"/>
    </source>
</evidence>
<keyword evidence="3 6" id="KW-1133">Transmembrane helix</keyword>
<comment type="subcellular location">
    <subcellularLocation>
        <location evidence="1">Membrane</location>
        <topology evidence="1">Single-pass type I membrane protein</topology>
    </subcellularLocation>
</comment>
<dbReference type="InterPro" id="IPR003597">
    <property type="entry name" value="Ig_C1-set"/>
</dbReference>
<dbReference type="Ensembl" id="ENSPLAT00000024842.1">
    <property type="protein sequence ID" value="ENSPLAP00000029647.1"/>
    <property type="gene ID" value="ENSPLAG00000022264.1"/>
</dbReference>
<keyword evidence="7" id="KW-0732">Signal</keyword>
<keyword evidence="4" id="KW-1015">Disulfide bond</keyword>
<dbReference type="InterPro" id="IPR050160">
    <property type="entry name" value="MHC/Immunoglobulin"/>
</dbReference>
<evidence type="ECO:0000256" key="3">
    <source>
        <dbReference type="ARBA" id="ARBA00022989"/>
    </source>
</evidence>
<evidence type="ECO:0000256" key="7">
    <source>
        <dbReference type="SAM" id="SignalP"/>
    </source>
</evidence>
<reference evidence="9" key="2">
    <citation type="submission" date="2025-09" db="UniProtKB">
        <authorList>
            <consortium name="Ensembl"/>
        </authorList>
    </citation>
    <scope>IDENTIFICATION</scope>
</reference>
<feature type="chain" id="PRO_5017235011" evidence="7">
    <location>
        <begin position="21"/>
        <end position="256"/>
    </location>
</feature>
<accession>A0A3B3VXP7</accession>
<dbReference type="Pfam" id="PF00969">
    <property type="entry name" value="MHC_II_beta"/>
    <property type="match status" value="1"/>
</dbReference>
<evidence type="ECO:0000256" key="6">
    <source>
        <dbReference type="SAM" id="Phobius"/>
    </source>
</evidence>
<dbReference type="SUPFAM" id="SSF54452">
    <property type="entry name" value="MHC antigen-recognition domain"/>
    <property type="match status" value="1"/>
</dbReference>
<dbReference type="AlphaFoldDB" id="A0A3B3VXP7"/>